<reference evidence="1 2" key="1">
    <citation type="journal article" date="2016" name="Mol. Biol. Evol.">
        <title>Comparative Genomics of Early-Diverging Mushroom-Forming Fungi Provides Insights into the Origins of Lignocellulose Decay Capabilities.</title>
        <authorList>
            <person name="Nagy L.G."/>
            <person name="Riley R."/>
            <person name="Tritt A."/>
            <person name="Adam C."/>
            <person name="Daum C."/>
            <person name="Floudas D."/>
            <person name="Sun H."/>
            <person name="Yadav J.S."/>
            <person name="Pangilinan J."/>
            <person name="Larsson K.H."/>
            <person name="Matsuura K."/>
            <person name="Barry K."/>
            <person name="Labutti K."/>
            <person name="Kuo R."/>
            <person name="Ohm R.A."/>
            <person name="Bhattacharya S.S."/>
            <person name="Shirouzu T."/>
            <person name="Yoshinaga Y."/>
            <person name="Martin F.M."/>
            <person name="Grigoriev I.V."/>
            <person name="Hibbett D.S."/>
        </authorList>
    </citation>
    <scope>NUCLEOTIDE SEQUENCE [LARGE SCALE GENOMIC DNA]</scope>
    <source>
        <strain evidence="1 2">TUFC12733</strain>
    </source>
</reference>
<dbReference type="Proteomes" id="UP000076738">
    <property type="component" value="Unassembled WGS sequence"/>
</dbReference>
<gene>
    <name evidence="1" type="ORF">CALVIDRAFT_526761</name>
</gene>
<sequence length="252" mass="28900">MYASHYYIPSSRIQTFLRILEGIDRISHHVCMTVQTEKITLSTSTDRGAHYEVTLLNSFFDVRRAPSSDNISNLSDIDHPRGLLPMDDVLRDLQHYLDQPVTQDLSLEFAPAYYDNQMSTTQNPTLPLYALKFTINRMQTTKIFTYSLHRNAVVPTPAIESFLYVASVDLDDFNVHKIMHAICRADRDWTSKVQLHVSAQKFSVYAHPESYEATSPVHLDFPSTTTTVETSCNIQDFLVFMPCYTRAIVQYS</sequence>
<accession>A0A167NFN9</accession>
<proteinExistence type="predicted"/>
<protein>
    <submittedName>
        <fullName evidence="1">Uncharacterized protein</fullName>
    </submittedName>
</protein>
<dbReference type="EMBL" id="KV417279">
    <property type="protein sequence ID" value="KZO97661.1"/>
    <property type="molecule type" value="Genomic_DNA"/>
</dbReference>
<evidence type="ECO:0000313" key="2">
    <source>
        <dbReference type="Proteomes" id="UP000076738"/>
    </source>
</evidence>
<keyword evidence="2" id="KW-1185">Reference proteome</keyword>
<evidence type="ECO:0000313" key="1">
    <source>
        <dbReference type="EMBL" id="KZO97661.1"/>
    </source>
</evidence>
<name>A0A167NFN9_CALVF</name>
<organism evidence="1 2">
    <name type="scientific">Calocera viscosa (strain TUFC12733)</name>
    <dbReference type="NCBI Taxonomy" id="1330018"/>
    <lineage>
        <taxon>Eukaryota</taxon>
        <taxon>Fungi</taxon>
        <taxon>Dikarya</taxon>
        <taxon>Basidiomycota</taxon>
        <taxon>Agaricomycotina</taxon>
        <taxon>Dacrymycetes</taxon>
        <taxon>Dacrymycetales</taxon>
        <taxon>Dacrymycetaceae</taxon>
        <taxon>Calocera</taxon>
    </lineage>
</organism>
<dbReference type="AlphaFoldDB" id="A0A167NFN9"/>